<feature type="region of interest" description="Disordered" evidence="1">
    <location>
        <begin position="1"/>
        <end position="21"/>
    </location>
</feature>
<reference evidence="2 3" key="1">
    <citation type="submission" date="2019-11" db="EMBL/GenBank/DDBJ databases">
        <title>Whole-genome sequence of the anaerobic purple sulfur bacterium Allochromatium palmeri DSM 15591.</title>
        <authorList>
            <person name="Kyndt J.A."/>
            <person name="Meyer T.E."/>
        </authorList>
    </citation>
    <scope>NUCLEOTIDE SEQUENCE [LARGE SCALE GENOMIC DNA]</scope>
    <source>
        <strain evidence="2 3">DSM 15591</strain>
    </source>
</reference>
<dbReference type="InterPro" id="IPR025906">
    <property type="entry name" value="YjfB_motility"/>
</dbReference>
<dbReference type="AlphaFoldDB" id="A0A6N8EBS1"/>
<dbReference type="Proteomes" id="UP000434044">
    <property type="component" value="Unassembled WGS sequence"/>
</dbReference>
<evidence type="ECO:0000313" key="2">
    <source>
        <dbReference type="EMBL" id="MTW20950.1"/>
    </source>
</evidence>
<name>A0A6N8EBS1_9GAMM</name>
<keyword evidence="3" id="KW-1185">Reference proteome</keyword>
<organism evidence="2 3">
    <name type="scientific">Allochromatium palmeri</name>
    <dbReference type="NCBI Taxonomy" id="231048"/>
    <lineage>
        <taxon>Bacteria</taxon>
        <taxon>Pseudomonadati</taxon>
        <taxon>Pseudomonadota</taxon>
        <taxon>Gammaproteobacteria</taxon>
        <taxon>Chromatiales</taxon>
        <taxon>Chromatiaceae</taxon>
        <taxon>Allochromatium</taxon>
    </lineage>
</organism>
<comment type="caution">
    <text evidence="2">The sequence shown here is derived from an EMBL/GenBank/DDBJ whole genome shotgun (WGS) entry which is preliminary data.</text>
</comment>
<protein>
    <submittedName>
        <fullName evidence="2">Putative motility protein</fullName>
    </submittedName>
</protein>
<dbReference type="RefSeq" id="WP_155449529.1">
    <property type="nucleotide sequence ID" value="NZ_WNKT01000011.1"/>
</dbReference>
<dbReference type="EMBL" id="WNKT01000011">
    <property type="protein sequence ID" value="MTW20950.1"/>
    <property type="molecule type" value="Genomic_DNA"/>
</dbReference>
<feature type="region of interest" description="Disordered" evidence="1">
    <location>
        <begin position="49"/>
        <end position="70"/>
    </location>
</feature>
<accession>A0A6N8EBS1</accession>
<dbReference type="Pfam" id="PF14070">
    <property type="entry name" value="YjfB_motility"/>
    <property type="match status" value="1"/>
</dbReference>
<evidence type="ECO:0000256" key="1">
    <source>
        <dbReference type="SAM" id="MobiDB-lite"/>
    </source>
</evidence>
<sequence length="70" mass="7262">MDVSSTTALPSYSNTLASTKTDTSAGIAMLNEANKMQADAAEQMIQSVTEATPPAPVPPEGTGRYVNEMA</sequence>
<evidence type="ECO:0000313" key="3">
    <source>
        <dbReference type="Proteomes" id="UP000434044"/>
    </source>
</evidence>
<proteinExistence type="predicted"/>
<gene>
    <name evidence="2" type="ORF">GJ668_07535</name>
</gene>